<evidence type="ECO:0000256" key="1">
    <source>
        <dbReference type="ARBA" id="ARBA00004196"/>
    </source>
</evidence>
<evidence type="ECO:0000313" key="8">
    <source>
        <dbReference type="Proteomes" id="UP000605676"/>
    </source>
</evidence>
<dbReference type="SUPFAM" id="SSF52833">
    <property type="entry name" value="Thioredoxin-like"/>
    <property type="match status" value="1"/>
</dbReference>
<comment type="caution">
    <text evidence="7">The sequence shown here is derived from an EMBL/GenBank/DDBJ whole genome shotgun (WGS) entry which is preliminary data.</text>
</comment>
<keyword evidence="3" id="KW-1015">Disulfide bond</keyword>
<dbReference type="InterPro" id="IPR013766">
    <property type="entry name" value="Thioredoxin_domain"/>
</dbReference>
<evidence type="ECO:0000313" key="7">
    <source>
        <dbReference type="EMBL" id="MBK3518201.1"/>
    </source>
</evidence>
<keyword evidence="4" id="KW-0676">Redox-active center</keyword>
<protein>
    <submittedName>
        <fullName evidence="7">TlpA family protein disulfide reductase</fullName>
    </submittedName>
</protein>
<dbReference type="PANTHER" id="PTHR42852">
    <property type="entry name" value="THIOL:DISULFIDE INTERCHANGE PROTEIN DSBE"/>
    <property type="match status" value="1"/>
</dbReference>
<organism evidence="7 8">
    <name type="scientific">Carboxylicivirga marina</name>
    <dbReference type="NCBI Taxonomy" id="2800988"/>
    <lineage>
        <taxon>Bacteria</taxon>
        <taxon>Pseudomonadati</taxon>
        <taxon>Bacteroidota</taxon>
        <taxon>Bacteroidia</taxon>
        <taxon>Marinilabiliales</taxon>
        <taxon>Marinilabiliaceae</taxon>
        <taxon>Carboxylicivirga</taxon>
    </lineage>
</organism>
<gene>
    <name evidence="7" type="ORF">JIV24_12720</name>
</gene>
<accession>A0ABS1HKM6</accession>
<dbReference type="EMBL" id="JAENRR010000029">
    <property type="protein sequence ID" value="MBK3518201.1"/>
    <property type="molecule type" value="Genomic_DNA"/>
</dbReference>
<feature type="domain" description="Thioredoxin" evidence="6">
    <location>
        <begin position="305"/>
        <end position="445"/>
    </location>
</feature>
<evidence type="ECO:0000256" key="3">
    <source>
        <dbReference type="ARBA" id="ARBA00023157"/>
    </source>
</evidence>
<dbReference type="PANTHER" id="PTHR42852:SF6">
    <property type="entry name" value="THIOL:DISULFIDE INTERCHANGE PROTEIN DSBE"/>
    <property type="match status" value="1"/>
</dbReference>
<evidence type="ECO:0000256" key="2">
    <source>
        <dbReference type="ARBA" id="ARBA00022748"/>
    </source>
</evidence>
<proteinExistence type="predicted"/>
<dbReference type="Gene3D" id="3.40.30.10">
    <property type="entry name" value="Glutaredoxin"/>
    <property type="match status" value="1"/>
</dbReference>
<keyword evidence="8" id="KW-1185">Reference proteome</keyword>
<evidence type="ECO:0000256" key="5">
    <source>
        <dbReference type="SAM" id="SignalP"/>
    </source>
</evidence>
<feature type="chain" id="PRO_5045244373" evidence="5">
    <location>
        <begin position="21"/>
        <end position="445"/>
    </location>
</feature>
<name>A0ABS1HKM6_9BACT</name>
<dbReference type="InterPro" id="IPR050553">
    <property type="entry name" value="Thioredoxin_ResA/DsbE_sf"/>
</dbReference>
<keyword evidence="2" id="KW-0201">Cytochrome c-type biogenesis</keyword>
<dbReference type="InterPro" id="IPR036249">
    <property type="entry name" value="Thioredoxin-like_sf"/>
</dbReference>
<feature type="signal peptide" evidence="5">
    <location>
        <begin position="1"/>
        <end position="20"/>
    </location>
</feature>
<comment type="subcellular location">
    <subcellularLocation>
        <location evidence="1">Cell envelope</location>
    </subcellularLocation>
</comment>
<dbReference type="InterPro" id="IPR013740">
    <property type="entry name" value="Redoxin"/>
</dbReference>
<dbReference type="RefSeq" id="WP_200465430.1">
    <property type="nucleotide sequence ID" value="NZ_JAENRR010000029.1"/>
</dbReference>
<evidence type="ECO:0000256" key="4">
    <source>
        <dbReference type="ARBA" id="ARBA00023284"/>
    </source>
</evidence>
<evidence type="ECO:0000259" key="6">
    <source>
        <dbReference type="PROSITE" id="PS51352"/>
    </source>
</evidence>
<dbReference type="PROSITE" id="PS51352">
    <property type="entry name" value="THIOREDOXIN_2"/>
    <property type="match status" value="1"/>
</dbReference>
<dbReference type="Pfam" id="PF08534">
    <property type="entry name" value="Redoxin"/>
    <property type="match status" value="1"/>
</dbReference>
<dbReference type="PROSITE" id="PS51257">
    <property type="entry name" value="PROKAR_LIPOPROTEIN"/>
    <property type="match status" value="1"/>
</dbReference>
<sequence>MKTIIKQLNILTIFALIAMMGVGCTPQPTTFKIIKGEEGVYLPFIQVEKERVEVEFNENKEFNLDVTGFETPFTVRYHAGGKMKNAYVSAGSSQVIILSKTDAQHTGDNAAYAEYLNARKVAQAELLSTDGVTEAIAKVRAIIKQNIEELHSHDLGDVFNALQETNFTYLGGIKFMSWLKNLPNVKELGDDDASIQFVTDLLSKKGVMTPTYQDYAGAAIPFLAVRKLDEPWGYDEYIEAVIKMTVNTVERDGGKDQMINYYIGRHIKYVGVNGVKPVVELARTKITNPEELEKLNTLYAKWEHLEPGNKVPNWTFKSIDDKEVSLSDFKGKYVYIDLWATWCTPCVKEIPYIQELEKEFHGQDIVFVGISRDEDVEKWKNKVVKDNLQGIQVNEGGNVEFANFLNITSIPRFVLIGKDGEMLNAVCSRPSDPKTRTLLTNLLKN</sequence>
<dbReference type="CDD" id="cd02966">
    <property type="entry name" value="TlpA_like_family"/>
    <property type="match status" value="1"/>
</dbReference>
<dbReference type="Proteomes" id="UP000605676">
    <property type="component" value="Unassembled WGS sequence"/>
</dbReference>
<keyword evidence="5" id="KW-0732">Signal</keyword>
<reference evidence="7 8" key="1">
    <citation type="submission" date="2021-01" db="EMBL/GenBank/DDBJ databases">
        <title>Carboxyliciviraga sp.nov., isolated from coastal sediments.</title>
        <authorList>
            <person name="Lu D."/>
            <person name="Zhang T."/>
        </authorList>
    </citation>
    <scope>NUCLEOTIDE SEQUENCE [LARGE SCALE GENOMIC DNA]</scope>
    <source>
        <strain evidence="7 8">N1Y132</strain>
    </source>
</reference>